<dbReference type="GO" id="GO:0000421">
    <property type="term" value="C:autophagosome membrane"/>
    <property type="evidence" value="ECO:0007669"/>
    <property type="project" value="TreeGrafter"/>
</dbReference>
<evidence type="ECO:0000313" key="10">
    <source>
        <dbReference type="EMBL" id="KAF1766302.1"/>
    </source>
</evidence>
<dbReference type="EMBL" id="DS268413">
    <property type="protein sequence ID" value="EFP07827.1"/>
    <property type="molecule type" value="Genomic_DNA"/>
</dbReference>
<dbReference type="OMA" id="IIHLYSA"/>
<feature type="repeat" description="WD" evidence="7">
    <location>
        <begin position="243"/>
        <end position="283"/>
    </location>
</feature>
<evidence type="ECO:0000313" key="9">
    <source>
        <dbReference type="EMBL" id="EFP07827.1"/>
    </source>
</evidence>
<gene>
    <name evidence="9" type="primary">Cre-atg-16.2</name>
    <name evidence="9" type="ORF">CRE_26278</name>
    <name evidence="10" type="ORF">GCK72_006258</name>
</gene>
<evidence type="ECO:0000256" key="4">
    <source>
        <dbReference type="ARBA" id="ARBA00022737"/>
    </source>
</evidence>
<dbReference type="GO" id="GO:0042078">
    <property type="term" value="P:germ-line stem cell division"/>
    <property type="evidence" value="ECO:0007669"/>
    <property type="project" value="EnsemblMetazoa"/>
</dbReference>
<dbReference type="GO" id="GO:0034045">
    <property type="term" value="C:phagophore assembly site membrane"/>
    <property type="evidence" value="ECO:0007669"/>
    <property type="project" value="TreeGrafter"/>
</dbReference>
<dbReference type="Proteomes" id="UP000483820">
    <property type="component" value="Chromosome II"/>
</dbReference>
<dbReference type="CTD" id="9815487"/>
<sequence length="536" mass="60916">MADVVDEWRKLRLEILSRLNKRERQQKNIKSMLNNYYKLDEQLQQSHRSRSISVGNEQSNGTANDRLALMKEEMANVYRMKSKNDQDLIDANRKLSDSEARYSLVLSQKEKLRKEVDALLEKNRILEEELADLKEKNNAINTERVALVATCTFLTEKKTQLDSERFQLLNKIRELQEKSAELMNAEIVLQEERAQLRIREQIARATADLNLGDERASATFGNSPDADEFMMTDVLPSEVKFKMAAHEGEVHDIEWMSDDMFATAGSDAKVRVWRVSPNKTEASKVSTLTGCMGPVNRLDYDAQRHVVLASSNDKTCRLWNVDSQRLLSTFSGHTDKVSSARLFQSHNVISGSTDRTIKQWDISSIRCIRSYLVGSTVFDIVARCGVSQSSFISSHFDKKVRFWDSRSSDPTYSIELGQKVSSLDVSIDGLQILASSRDDTLSLIDVRNYGIIHLYSAEQYKTSCDNTRAIFSSTGEYVLAGSSNSSVYIWNTKTTKLEKVVKTAREDSNQIMSLSWNPSGRGLLACDRQKTCTLWR</sequence>
<dbReference type="FunFam" id="2.130.10.10:FF:002020">
    <property type="entry name" value="Autophagic-related protein 16.1"/>
    <property type="match status" value="1"/>
</dbReference>
<evidence type="ECO:0000256" key="2">
    <source>
        <dbReference type="ARBA" id="ARBA00022490"/>
    </source>
</evidence>
<dbReference type="SMART" id="SM00320">
    <property type="entry name" value="WD40"/>
    <property type="match status" value="7"/>
</dbReference>
<dbReference type="GO" id="GO:0035973">
    <property type="term" value="P:aggrephagy"/>
    <property type="evidence" value="ECO:0007669"/>
    <property type="project" value="EnsemblMetazoa"/>
</dbReference>
<dbReference type="GO" id="GO:0036093">
    <property type="term" value="P:germ cell proliferation"/>
    <property type="evidence" value="ECO:0007669"/>
    <property type="project" value="EnsemblMetazoa"/>
</dbReference>
<feature type="repeat" description="WD" evidence="7">
    <location>
        <begin position="288"/>
        <end position="329"/>
    </location>
</feature>
<dbReference type="eggNOG" id="KOG0288">
    <property type="taxonomic scope" value="Eukaryota"/>
</dbReference>
<evidence type="ECO:0000256" key="7">
    <source>
        <dbReference type="PROSITE-ProRule" id="PRU00221"/>
    </source>
</evidence>
<evidence type="ECO:0000256" key="3">
    <source>
        <dbReference type="ARBA" id="ARBA00022574"/>
    </source>
</evidence>
<keyword evidence="11" id="KW-1185">Reference proteome</keyword>
<evidence type="ECO:0000313" key="12">
    <source>
        <dbReference type="Proteomes" id="UP000483820"/>
    </source>
</evidence>
<dbReference type="Pfam" id="PF00400">
    <property type="entry name" value="WD40"/>
    <property type="match status" value="5"/>
</dbReference>
<dbReference type="OrthoDB" id="6262491at2759"/>
<dbReference type="InterPro" id="IPR001680">
    <property type="entry name" value="WD40_rpt"/>
</dbReference>
<reference evidence="10 12" key="2">
    <citation type="submission" date="2019-12" db="EMBL/GenBank/DDBJ databases">
        <title>Chromosome-level assembly of the Caenorhabditis remanei genome.</title>
        <authorList>
            <person name="Teterina A.A."/>
            <person name="Willis J.H."/>
            <person name="Phillips P.C."/>
        </authorList>
    </citation>
    <scope>NUCLEOTIDE SEQUENCE [LARGE SCALE GENOMIC DNA]</scope>
    <source>
        <strain evidence="10 12">PX506</strain>
        <tissue evidence="10">Whole organism</tissue>
    </source>
</reference>
<dbReference type="CDD" id="cd00200">
    <property type="entry name" value="WD40"/>
    <property type="match status" value="1"/>
</dbReference>
<keyword evidence="3 7" id="KW-0853">WD repeat</keyword>
<dbReference type="GO" id="GO:0050830">
    <property type="term" value="P:defense response to Gram-positive bacterium"/>
    <property type="evidence" value="ECO:0007669"/>
    <property type="project" value="EnsemblMetazoa"/>
</dbReference>
<comment type="subcellular location">
    <subcellularLocation>
        <location evidence="1">Cytoplasm</location>
    </subcellularLocation>
</comment>
<evidence type="ECO:0000256" key="1">
    <source>
        <dbReference type="ARBA" id="ARBA00004496"/>
    </source>
</evidence>
<dbReference type="RefSeq" id="XP_003113915.1">
    <property type="nucleotide sequence ID" value="XM_003113867.1"/>
</dbReference>
<dbReference type="PROSITE" id="PS00678">
    <property type="entry name" value="WD_REPEATS_1"/>
    <property type="match status" value="1"/>
</dbReference>
<proteinExistence type="inferred from homology"/>
<dbReference type="GO" id="GO:0000045">
    <property type="term" value="P:autophagosome assembly"/>
    <property type="evidence" value="ECO:0007669"/>
    <property type="project" value="EnsemblMetazoa"/>
</dbReference>
<dbReference type="PANTHER" id="PTHR19878">
    <property type="entry name" value="AUTOPHAGY PROTEIN 16-LIKE"/>
    <property type="match status" value="1"/>
</dbReference>
<dbReference type="PROSITE" id="PS50082">
    <property type="entry name" value="WD_REPEATS_2"/>
    <property type="match status" value="4"/>
</dbReference>
<feature type="repeat" description="WD" evidence="7">
    <location>
        <begin position="471"/>
        <end position="500"/>
    </location>
</feature>
<accession>E3LR48</accession>
<dbReference type="AlphaFoldDB" id="E3LR48"/>
<dbReference type="PRINTS" id="PR00320">
    <property type="entry name" value="GPROTEINBRPT"/>
</dbReference>
<dbReference type="InterPro" id="IPR036322">
    <property type="entry name" value="WD40_repeat_dom_sf"/>
</dbReference>
<evidence type="ECO:0000256" key="5">
    <source>
        <dbReference type="ARBA" id="ARBA00023006"/>
    </source>
</evidence>
<comment type="similarity">
    <text evidence="6">Belongs to the WD repeat tipD family.</text>
</comment>
<feature type="coiled-coil region" evidence="8">
    <location>
        <begin position="102"/>
        <end position="195"/>
    </location>
</feature>
<dbReference type="KEGG" id="crq:GCK72_006258"/>
<keyword evidence="8" id="KW-0175">Coiled coil</keyword>
<dbReference type="InterPro" id="IPR020472">
    <property type="entry name" value="WD40_PAC1"/>
</dbReference>
<dbReference type="GeneID" id="9815487"/>
<keyword evidence="2" id="KW-0963">Cytoplasm</keyword>
<dbReference type="PROSITE" id="PS50294">
    <property type="entry name" value="WD_REPEATS_REGION"/>
    <property type="match status" value="3"/>
</dbReference>
<dbReference type="FunFam" id="2.130.10.10:FF:000515">
    <property type="entry name" value="Autophagy-related 16, isoform C"/>
    <property type="match status" value="1"/>
</dbReference>
<reference evidence="9" key="1">
    <citation type="submission" date="2007-07" db="EMBL/GenBank/DDBJ databases">
        <title>PCAP assembly of the Caenorhabditis remanei genome.</title>
        <authorList>
            <consortium name="The Caenorhabditis remanei Sequencing Consortium"/>
            <person name="Wilson R.K."/>
        </authorList>
    </citation>
    <scope>NUCLEOTIDE SEQUENCE [LARGE SCALE GENOMIC DNA]</scope>
    <source>
        <strain evidence="9">PB4641</strain>
    </source>
</reference>
<dbReference type="InterPro" id="IPR015943">
    <property type="entry name" value="WD40/YVTN_repeat-like_dom_sf"/>
</dbReference>
<dbReference type="InterPro" id="IPR045160">
    <property type="entry name" value="ATG16"/>
</dbReference>
<dbReference type="PANTHER" id="PTHR19878:SF14">
    <property type="entry name" value="AUTOPHAGIC-RELATED PROTEIN 16.2"/>
    <property type="match status" value="1"/>
</dbReference>
<protein>
    <submittedName>
        <fullName evidence="9">CRE-ATG-16.2 protein</fullName>
    </submittedName>
</protein>
<dbReference type="GO" id="GO:0043495">
    <property type="term" value="F:protein-membrane adaptor activity"/>
    <property type="evidence" value="ECO:0007669"/>
    <property type="project" value="TreeGrafter"/>
</dbReference>
<dbReference type="Proteomes" id="UP000008281">
    <property type="component" value="Unassembled WGS sequence"/>
</dbReference>
<dbReference type="HOGENOM" id="CLU_000288_57_10_1"/>
<dbReference type="InterPro" id="IPR019775">
    <property type="entry name" value="WD40_repeat_CS"/>
</dbReference>
<dbReference type="GO" id="GO:0034274">
    <property type="term" value="C:Atg12-Atg5-Atg16 complex"/>
    <property type="evidence" value="ECO:0007669"/>
    <property type="project" value="TreeGrafter"/>
</dbReference>
<evidence type="ECO:0000256" key="8">
    <source>
        <dbReference type="SAM" id="Coils"/>
    </source>
</evidence>
<feature type="repeat" description="WD" evidence="7">
    <location>
        <begin position="330"/>
        <end position="370"/>
    </location>
</feature>
<evidence type="ECO:0000256" key="6">
    <source>
        <dbReference type="ARBA" id="ARBA00061040"/>
    </source>
</evidence>
<keyword evidence="5" id="KW-0072">Autophagy</keyword>
<dbReference type="EMBL" id="WUAV01000002">
    <property type="protein sequence ID" value="KAF1766302.1"/>
    <property type="molecule type" value="Genomic_DNA"/>
</dbReference>
<evidence type="ECO:0000313" key="11">
    <source>
        <dbReference type="Proteomes" id="UP000008281"/>
    </source>
</evidence>
<dbReference type="FunCoup" id="E3LR48">
    <property type="interactions" value="3186"/>
</dbReference>
<name>E3LR48_CAERE</name>
<dbReference type="SUPFAM" id="SSF50978">
    <property type="entry name" value="WD40 repeat-like"/>
    <property type="match status" value="1"/>
</dbReference>
<keyword evidence="4" id="KW-0677">Repeat</keyword>
<dbReference type="InParanoid" id="E3LR48"/>
<dbReference type="Gene3D" id="2.130.10.10">
    <property type="entry name" value="YVTN repeat-like/Quinoprotein amine dehydrogenase"/>
    <property type="match status" value="2"/>
</dbReference>
<dbReference type="STRING" id="31234.E3LR48"/>
<organism evidence="11">
    <name type="scientific">Caenorhabditis remanei</name>
    <name type="common">Caenorhabditis vulgaris</name>
    <dbReference type="NCBI Taxonomy" id="31234"/>
    <lineage>
        <taxon>Eukaryota</taxon>
        <taxon>Metazoa</taxon>
        <taxon>Ecdysozoa</taxon>
        <taxon>Nematoda</taxon>
        <taxon>Chromadorea</taxon>
        <taxon>Rhabditida</taxon>
        <taxon>Rhabditina</taxon>
        <taxon>Rhabditomorpha</taxon>
        <taxon>Rhabditoidea</taxon>
        <taxon>Rhabditidae</taxon>
        <taxon>Peloderinae</taxon>
        <taxon>Caenorhabditis</taxon>
    </lineage>
</organism>